<evidence type="ECO:0000256" key="1">
    <source>
        <dbReference type="SAM" id="MobiDB-lite"/>
    </source>
</evidence>
<accession>A0A9N8HL02</accession>
<organism evidence="2 3">
    <name type="scientific">Seminavis robusta</name>
    <dbReference type="NCBI Taxonomy" id="568900"/>
    <lineage>
        <taxon>Eukaryota</taxon>
        <taxon>Sar</taxon>
        <taxon>Stramenopiles</taxon>
        <taxon>Ochrophyta</taxon>
        <taxon>Bacillariophyta</taxon>
        <taxon>Bacillariophyceae</taxon>
        <taxon>Bacillariophycidae</taxon>
        <taxon>Naviculales</taxon>
        <taxon>Naviculaceae</taxon>
        <taxon>Seminavis</taxon>
    </lineage>
</organism>
<evidence type="ECO:0000313" key="3">
    <source>
        <dbReference type="Proteomes" id="UP001153069"/>
    </source>
</evidence>
<keyword evidence="3" id="KW-1185">Reference proteome</keyword>
<dbReference type="EMBL" id="CAICTM010000876">
    <property type="protein sequence ID" value="CAB9517736.1"/>
    <property type="molecule type" value="Genomic_DNA"/>
</dbReference>
<feature type="compositionally biased region" description="Basic residues" evidence="1">
    <location>
        <begin position="22"/>
        <end position="33"/>
    </location>
</feature>
<dbReference type="Proteomes" id="UP001153069">
    <property type="component" value="Unassembled WGS sequence"/>
</dbReference>
<comment type="caution">
    <text evidence="2">The sequence shown here is derived from an EMBL/GenBank/DDBJ whole genome shotgun (WGS) entry which is preliminary data.</text>
</comment>
<evidence type="ECO:0000313" key="2">
    <source>
        <dbReference type="EMBL" id="CAB9517736.1"/>
    </source>
</evidence>
<gene>
    <name evidence="2" type="ORF">SEMRO_877_G214600.1</name>
</gene>
<feature type="region of interest" description="Disordered" evidence="1">
    <location>
        <begin position="1"/>
        <end position="50"/>
    </location>
</feature>
<evidence type="ECO:0008006" key="4">
    <source>
        <dbReference type="Google" id="ProtNLM"/>
    </source>
</evidence>
<protein>
    <recommendedName>
        <fullName evidence="4">DUF1801 domain-containing protein</fullName>
    </recommendedName>
</protein>
<reference evidence="2" key="1">
    <citation type="submission" date="2020-06" db="EMBL/GenBank/DDBJ databases">
        <authorList>
            <consortium name="Plant Systems Biology data submission"/>
        </authorList>
    </citation>
    <scope>NUCLEOTIDE SEQUENCE</scope>
    <source>
        <strain evidence="2">D6</strain>
    </source>
</reference>
<proteinExistence type="predicted"/>
<name>A0A9N8HL02_9STRA</name>
<sequence>MVTLRPRKAKEEAAAPAAKKGSTVKHNKKKAPAKPKPQPSATEAGDDSSLQEFLTTKVPDESKHEDITWLYHAIQTRAPDCPPELQGTATLAFGGFDYETKSKCSGRWSRMSIMVNKTGLTFMVSGMKDGKYLLEHFDKKQIGRKVSLGKSCIRFASLETVHRSVLEEIIQAAAEATISPVATSSSS</sequence>
<dbReference type="AlphaFoldDB" id="A0A9N8HL02"/>